<proteinExistence type="predicted"/>
<comment type="caution">
    <text evidence="4">The sequence shown here is derived from an EMBL/GenBank/DDBJ whole genome shotgun (WGS) entry which is preliminary data.</text>
</comment>
<gene>
    <name evidence="4" type="ORF">DORLON_01014</name>
</gene>
<dbReference type="Proteomes" id="UP000004016">
    <property type="component" value="Unassembled WGS sequence"/>
</dbReference>
<reference evidence="4 5" key="2">
    <citation type="submission" date="2007-04" db="EMBL/GenBank/DDBJ databases">
        <title>Draft genome sequence of Dorea longicatena (DSM 13814).</title>
        <authorList>
            <person name="Sudarsanam P."/>
            <person name="Ley R."/>
            <person name="Guruge J."/>
            <person name="Turnbaugh P.J."/>
            <person name="Mahowald M."/>
            <person name="Liep D."/>
            <person name="Gordon J."/>
        </authorList>
    </citation>
    <scope>NUCLEOTIDE SEQUENCE [LARGE SCALE GENOMIC DNA]</scope>
    <source>
        <strain evidence="4 5">DSM 13814</strain>
    </source>
</reference>
<evidence type="ECO:0000313" key="4">
    <source>
        <dbReference type="EMBL" id="EDM63729.1"/>
    </source>
</evidence>
<dbReference type="HOGENOM" id="CLU_067282_0_0_9"/>
<reference evidence="4 5" key="1">
    <citation type="submission" date="2007-03" db="EMBL/GenBank/DDBJ databases">
        <authorList>
            <person name="Fulton L."/>
            <person name="Clifton S."/>
            <person name="Fulton B."/>
            <person name="Xu J."/>
            <person name="Minx P."/>
            <person name="Pepin K.H."/>
            <person name="Johnson M."/>
            <person name="Thiruvilangam P."/>
            <person name="Bhonagiri V."/>
            <person name="Nash W.E."/>
            <person name="Mardis E.R."/>
            <person name="Wilson R.K."/>
        </authorList>
    </citation>
    <scope>NUCLEOTIDE SEQUENCE [LARGE SCALE GENOMIC DNA]</scope>
    <source>
        <strain evidence="4 5">DSM 13814</strain>
    </source>
</reference>
<name>A6BFE2_9FIRM</name>
<dbReference type="AlphaFoldDB" id="A6BFE2"/>
<dbReference type="Pfam" id="PF14285">
    <property type="entry name" value="DUF4367"/>
    <property type="match status" value="1"/>
</dbReference>
<accession>A6BFE2</accession>
<dbReference type="eggNOG" id="ENOG5032TDJ">
    <property type="taxonomic scope" value="Bacteria"/>
</dbReference>
<feature type="transmembrane region" description="Helical" evidence="2">
    <location>
        <begin position="153"/>
        <end position="174"/>
    </location>
</feature>
<keyword evidence="2" id="KW-0472">Membrane</keyword>
<dbReference type="InterPro" id="IPR025377">
    <property type="entry name" value="DUF4367"/>
</dbReference>
<sequence length="343" mass="40006">MYYFRINNIIKIIPILYFLKEIGQVAKLWRNLKTSQKFEGSKMNNEKDELKECIAREFEEIAKEEEESLEKDTSLVVPEGTKEAVLARLKEQMREYQREQAENEAREREEAINNLSEEDRRALELGRKMLKAEVGTADTSEKKVHYRRKPLKIYLALAAVIVCVLAMGITSMGGPERVVRMVRQAVGDRDVEQVDSNKTDKQNKIIEGEAEEEAYQKIRDTFDTDVVKVFVCLPDMKFDTMNLDESKQVAEMYYSYDGETIGYIINMPYRDSSWGVDFEDSVEKKYSKEIHKCKINITLYEIEDSNVPKCVAKFKYGNIEYILMGTMSEQNFEKILKNLFFPK</sequence>
<organism evidence="4 5">
    <name type="scientific">Dorea longicatena DSM 13814</name>
    <dbReference type="NCBI Taxonomy" id="411462"/>
    <lineage>
        <taxon>Bacteria</taxon>
        <taxon>Bacillati</taxon>
        <taxon>Bacillota</taxon>
        <taxon>Clostridia</taxon>
        <taxon>Lachnospirales</taxon>
        <taxon>Lachnospiraceae</taxon>
        <taxon>Dorea</taxon>
    </lineage>
</organism>
<evidence type="ECO:0000256" key="1">
    <source>
        <dbReference type="SAM" id="Coils"/>
    </source>
</evidence>
<keyword evidence="2" id="KW-0812">Transmembrane</keyword>
<feature type="coiled-coil region" evidence="1">
    <location>
        <begin position="47"/>
        <end position="121"/>
    </location>
</feature>
<evidence type="ECO:0000313" key="5">
    <source>
        <dbReference type="Proteomes" id="UP000004016"/>
    </source>
</evidence>
<keyword evidence="1" id="KW-0175">Coiled coil</keyword>
<evidence type="ECO:0000259" key="3">
    <source>
        <dbReference type="Pfam" id="PF14285"/>
    </source>
</evidence>
<dbReference type="EMBL" id="AAXB02000003">
    <property type="protein sequence ID" value="EDM63729.1"/>
    <property type="molecule type" value="Genomic_DNA"/>
</dbReference>
<evidence type="ECO:0000256" key="2">
    <source>
        <dbReference type="SAM" id="Phobius"/>
    </source>
</evidence>
<protein>
    <recommendedName>
        <fullName evidence="3">DUF4367 domain-containing protein</fullName>
    </recommendedName>
</protein>
<feature type="domain" description="DUF4367" evidence="3">
    <location>
        <begin position="228"/>
        <end position="339"/>
    </location>
</feature>
<keyword evidence="2" id="KW-1133">Transmembrane helix</keyword>